<feature type="domain" description="ABC transporter" evidence="3">
    <location>
        <begin position="1"/>
        <end position="73"/>
    </location>
</feature>
<dbReference type="Pfam" id="PF00005">
    <property type="entry name" value="ABC_tran"/>
    <property type="match status" value="1"/>
</dbReference>
<accession>A0AAV5UX34</accession>
<dbReference type="InterPro" id="IPR026082">
    <property type="entry name" value="ABCA"/>
</dbReference>
<dbReference type="GO" id="GO:0016020">
    <property type="term" value="C:membrane"/>
    <property type="evidence" value="ECO:0007669"/>
    <property type="project" value="InterPro"/>
</dbReference>
<dbReference type="PANTHER" id="PTHR19229:SF36">
    <property type="entry name" value="ATP-BINDING CASSETTE SUB-FAMILY A MEMBER 2"/>
    <property type="match status" value="1"/>
</dbReference>
<dbReference type="Proteomes" id="UP001432322">
    <property type="component" value="Unassembled WGS sequence"/>
</dbReference>
<sequence>HNGAGKSTMFGMISGIIAPTEGRIQIMDAENITDRQKLIGYCPQYNAIFPLLTVSEHLEFFARLKGVKEWVKKGEEVLAMLGMTE</sequence>
<gene>
    <name evidence="4" type="ORF">PFISCL1PPCAC_3118</name>
</gene>
<dbReference type="EMBL" id="BTSY01000001">
    <property type="protein sequence ID" value="GMT11821.1"/>
    <property type="molecule type" value="Genomic_DNA"/>
</dbReference>
<organism evidence="4 5">
    <name type="scientific">Pristionchus fissidentatus</name>
    <dbReference type="NCBI Taxonomy" id="1538716"/>
    <lineage>
        <taxon>Eukaryota</taxon>
        <taxon>Metazoa</taxon>
        <taxon>Ecdysozoa</taxon>
        <taxon>Nematoda</taxon>
        <taxon>Chromadorea</taxon>
        <taxon>Rhabditida</taxon>
        <taxon>Rhabditina</taxon>
        <taxon>Diplogasteromorpha</taxon>
        <taxon>Diplogasteroidea</taxon>
        <taxon>Neodiplogasteridae</taxon>
        <taxon>Pristionchus</taxon>
    </lineage>
</organism>
<evidence type="ECO:0000313" key="5">
    <source>
        <dbReference type="Proteomes" id="UP001432322"/>
    </source>
</evidence>
<dbReference type="SUPFAM" id="SSF52540">
    <property type="entry name" value="P-loop containing nucleoside triphosphate hydrolases"/>
    <property type="match status" value="1"/>
</dbReference>
<keyword evidence="5" id="KW-1185">Reference proteome</keyword>
<reference evidence="4" key="1">
    <citation type="submission" date="2023-10" db="EMBL/GenBank/DDBJ databases">
        <title>Genome assembly of Pristionchus species.</title>
        <authorList>
            <person name="Yoshida K."/>
            <person name="Sommer R.J."/>
        </authorList>
    </citation>
    <scope>NUCLEOTIDE SEQUENCE</scope>
    <source>
        <strain evidence="4">RS5133</strain>
    </source>
</reference>
<dbReference type="AlphaFoldDB" id="A0AAV5UX34"/>
<feature type="non-terminal residue" evidence="4">
    <location>
        <position position="1"/>
    </location>
</feature>
<dbReference type="InterPro" id="IPR003439">
    <property type="entry name" value="ABC_transporter-like_ATP-bd"/>
</dbReference>
<name>A0AAV5UX34_9BILA</name>
<comment type="caution">
    <text evidence="4">The sequence shown here is derived from an EMBL/GenBank/DDBJ whole genome shotgun (WGS) entry which is preliminary data.</text>
</comment>
<feature type="non-terminal residue" evidence="4">
    <location>
        <position position="85"/>
    </location>
</feature>
<protein>
    <recommendedName>
        <fullName evidence="3">ABC transporter domain-containing protein</fullName>
    </recommendedName>
</protein>
<proteinExistence type="predicted"/>
<dbReference type="GO" id="GO:0016887">
    <property type="term" value="F:ATP hydrolysis activity"/>
    <property type="evidence" value="ECO:0007669"/>
    <property type="project" value="InterPro"/>
</dbReference>
<evidence type="ECO:0000256" key="2">
    <source>
        <dbReference type="ARBA" id="ARBA00022737"/>
    </source>
</evidence>
<evidence type="ECO:0000259" key="3">
    <source>
        <dbReference type="Pfam" id="PF00005"/>
    </source>
</evidence>
<evidence type="ECO:0000313" key="4">
    <source>
        <dbReference type="EMBL" id="GMT11821.1"/>
    </source>
</evidence>
<dbReference type="PANTHER" id="PTHR19229">
    <property type="entry name" value="ATP-BINDING CASSETTE TRANSPORTER SUBFAMILY A ABCA"/>
    <property type="match status" value="1"/>
</dbReference>
<keyword evidence="2" id="KW-0677">Repeat</keyword>
<dbReference type="GO" id="GO:0140359">
    <property type="term" value="F:ABC-type transporter activity"/>
    <property type="evidence" value="ECO:0007669"/>
    <property type="project" value="InterPro"/>
</dbReference>
<evidence type="ECO:0000256" key="1">
    <source>
        <dbReference type="ARBA" id="ARBA00022448"/>
    </source>
</evidence>
<dbReference type="Gene3D" id="3.40.50.300">
    <property type="entry name" value="P-loop containing nucleotide triphosphate hydrolases"/>
    <property type="match status" value="1"/>
</dbReference>
<dbReference type="GO" id="GO:0005319">
    <property type="term" value="F:lipid transporter activity"/>
    <property type="evidence" value="ECO:0007669"/>
    <property type="project" value="TreeGrafter"/>
</dbReference>
<dbReference type="GO" id="GO:0005524">
    <property type="term" value="F:ATP binding"/>
    <property type="evidence" value="ECO:0007669"/>
    <property type="project" value="InterPro"/>
</dbReference>
<keyword evidence="1" id="KW-0813">Transport</keyword>
<dbReference type="InterPro" id="IPR027417">
    <property type="entry name" value="P-loop_NTPase"/>
</dbReference>